<dbReference type="EMBL" id="JAODUP010000001">
    <property type="protein sequence ID" value="KAK2170729.1"/>
    <property type="molecule type" value="Genomic_DNA"/>
</dbReference>
<dbReference type="Pfam" id="PF25332">
    <property type="entry name" value="C2_PACS_N"/>
    <property type="match status" value="1"/>
</dbReference>
<feature type="domain" description="Phosphofurin acidic cluster sorting protein 1/2 N-terminal C2" evidence="3">
    <location>
        <begin position="1"/>
        <end position="29"/>
    </location>
</feature>
<evidence type="ECO:0000256" key="2">
    <source>
        <dbReference type="ARBA" id="ARBA00022553"/>
    </source>
</evidence>
<dbReference type="Proteomes" id="UP001208570">
    <property type="component" value="Unassembled WGS sequence"/>
</dbReference>
<keyword evidence="5" id="KW-1185">Reference proteome</keyword>
<evidence type="ECO:0000313" key="5">
    <source>
        <dbReference type="Proteomes" id="UP001208570"/>
    </source>
</evidence>
<name>A0AAD9KGF2_9ANNE</name>
<sequence length="102" mass="11705">MLQRRKKYKNRTIPGYKTLAAGQVNMAQLPIACMMHSGQQPAPVSVITRHYSRCSFTARVAGETDAVLEIAGSRYRELKPSHHRRLERFIKCTKHAPNYYQS</sequence>
<proteinExistence type="inferred from homology"/>
<gene>
    <name evidence="4" type="ORF">LSH36_1g24064</name>
</gene>
<protein>
    <recommendedName>
        <fullName evidence="3">Phosphofurin acidic cluster sorting protein 1/2 N-terminal C2 domain-containing protein</fullName>
    </recommendedName>
</protein>
<dbReference type="InterPro" id="IPR057541">
    <property type="entry name" value="PACS1/2_N"/>
</dbReference>
<keyword evidence="2" id="KW-0597">Phosphoprotein</keyword>
<organism evidence="4 5">
    <name type="scientific">Paralvinella palmiformis</name>
    <dbReference type="NCBI Taxonomy" id="53620"/>
    <lineage>
        <taxon>Eukaryota</taxon>
        <taxon>Metazoa</taxon>
        <taxon>Spiralia</taxon>
        <taxon>Lophotrochozoa</taxon>
        <taxon>Annelida</taxon>
        <taxon>Polychaeta</taxon>
        <taxon>Sedentaria</taxon>
        <taxon>Canalipalpata</taxon>
        <taxon>Terebellida</taxon>
        <taxon>Terebelliformia</taxon>
        <taxon>Alvinellidae</taxon>
        <taxon>Paralvinella</taxon>
    </lineage>
</organism>
<comment type="similarity">
    <text evidence="1">Belongs to the PACS family.</text>
</comment>
<evidence type="ECO:0000259" key="3">
    <source>
        <dbReference type="Pfam" id="PF25332"/>
    </source>
</evidence>
<reference evidence="4" key="1">
    <citation type="journal article" date="2023" name="Mol. Biol. Evol.">
        <title>Third-Generation Sequencing Reveals the Adaptive Role of the Epigenome in Three Deep-Sea Polychaetes.</title>
        <authorList>
            <person name="Perez M."/>
            <person name="Aroh O."/>
            <person name="Sun Y."/>
            <person name="Lan Y."/>
            <person name="Juniper S.K."/>
            <person name="Young C.R."/>
            <person name="Angers B."/>
            <person name="Qian P.Y."/>
        </authorList>
    </citation>
    <scope>NUCLEOTIDE SEQUENCE</scope>
    <source>
        <strain evidence="4">P08H-3</strain>
    </source>
</reference>
<dbReference type="InterPro" id="IPR019381">
    <property type="entry name" value="PACS1/2_C"/>
</dbReference>
<dbReference type="PANTHER" id="PTHR13280">
    <property type="entry name" value="PHOSPHOFURIN ACIDIC CLUSTER SORTING PROTEIN"/>
    <property type="match status" value="1"/>
</dbReference>
<comment type="caution">
    <text evidence="4">The sequence shown here is derived from an EMBL/GenBank/DDBJ whole genome shotgun (WGS) entry which is preliminary data.</text>
</comment>
<accession>A0AAD9KGF2</accession>
<evidence type="ECO:0000313" key="4">
    <source>
        <dbReference type="EMBL" id="KAK2170729.1"/>
    </source>
</evidence>
<evidence type="ECO:0000256" key="1">
    <source>
        <dbReference type="ARBA" id="ARBA00008590"/>
    </source>
</evidence>
<dbReference type="GO" id="GO:0072659">
    <property type="term" value="P:protein localization to plasma membrane"/>
    <property type="evidence" value="ECO:0007669"/>
    <property type="project" value="TreeGrafter"/>
</dbReference>
<dbReference type="AlphaFoldDB" id="A0AAD9KGF2"/>
<dbReference type="PANTHER" id="PTHR13280:SF17">
    <property type="entry name" value="KRUEPPEL TARGET AT 95D, ISOFORM A"/>
    <property type="match status" value="1"/>
</dbReference>